<proteinExistence type="predicted"/>
<dbReference type="EMBL" id="JADEVV010000020">
    <property type="protein sequence ID" value="MBE9253951.1"/>
    <property type="molecule type" value="Genomic_DNA"/>
</dbReference>
<dbReference type="Proteomes" id="UP000658720">
    <property type="component" value="Unassembled WGS sequence"/>
</dbReference>
<accession>A0ABR9VRG9</accession>
<evidence type="ECO:0000313" key="2">
    <source>
        <dbReference type="EMBL" id="MBE9253951.1"/>
    </source>
</evidence>
<evidence type="ECO:0000256" key="1">
    <source>
        <dbReference type="SAM" id="MobiDB-lite"/>
    </source>
</evidence>
<keyword evidence="3" id="KW-1185">Reference proteome</keyword>
<comment type="caution">
    <text evidence="2">The sequence shown here is derived from an EMBL/GenBank/DDBJ whole genome shotgun (WGS) entry which is preliminary data.</text>
</comment>
<evidence type="ECO:0000313" key="3">
    <source>
        <dbReference type="Proteomes" id="UP000658720"/>
    </source>
</evidence>
<protein>
    <submittedName>
        <fullName evidence="2">Uncharacterized protein</fullName>
    </submittedName>
</protein>
<feature type="region of interest" description="Disordered" evidence="1">
    <location>
        <begin position="1"/>
        <end position="32"/>
    </location>
</feature>
<dbReference type="RefSeq" id="WP_194019669.1">
    <property type="nucleotide sequence ID" value="NZ_JADEVV010000020.1"/>
</dbReference>
<gene>
    <name evidence="2" type="ORF">IQ217_08855</name>
</gene>
<reference evidence="2 3" key="1">
    <citation type="submission" date="2020-10" db="EMBL/GenBank/DDBJ databases">
        <authorList>
            <person name="Castelo-Branco R."/>
            <person name="Eusebio N."/>
            <person name="Adriana R."/>
            <person name="Vieira A."/>
            <person name="Brugerolle De Fraissinette N."/>
            <person name="Rezende De Castro R."/>
            <person name="Schneider M.P."/>
            <person name="Vasconcelos V."/>
            <person name="Leao P.N."/>
        </authorList>
    </citation>
    <scope>NUCLEOTIDE SEQUENCE [LARGE SCALE GENOMIC DNA]</scope>
    <source>
        <strain evidence="2 3">LEGE 00031</strain>
    </source>
</reference>
<organism evidence="2 3">
    <name type="scientific">Synechocystis salina LEGE 00031</name>
    <dbReference type="NCBI Taxonomy" id="1828736"/>
    <lineage>
        <taxon>Bacteria</taxon>
        <taxon>Bacillati</taxon>
        <taxon>Cyanobacteriota</taxon>
        <taxon>Cyanophyceae</taxon>
        <taxon>Synechococcales</taxon>
        <taxon>Merismopediaceae</taxon>
        <taxon>Synechocystis</taxon>
    </lineage>
</organism>
<name>A0ABR9VRG9_9SYNC</name>
<sequence>MARKSKEFQRLFHEETHAKKSPRREPTPQSIRKKELAAYDQFKEKLENDEQNKGITFVEKPKGMRKMSMVLEQFVAPFLDDEDSYEEREFFFELAVLAWNCAVFPESGREKLMESFFSGLANPLDPESMEATQDLRVFVEELIERKLDVFPKDNRIIQDFQLTQHEAGFHIAVSYVIAR</sequence>